<dbReference type="RefSeq" id="WP_225674060.1">
    <property type="nucleotide sequence ID" value="NZ_JAEDAH010000043.1"/>
</dbReference>
<dbReference type="Proteomes" id="UP000714380">
    <property type="component" value="Unassembled WGS sequence"/>
</dbReference>
<proteinExistence type="predicted"/>
<dbReference type="Gene3D" id="3.30.390.30">
    <property type="match status" value="1"/>
</dbReference>
<gene>
    <name evidence="1" type="ORF">I9W95_09045</name>
</gene>
<dbReference type="InterPro" id="IPR016156">
    <property type="entry name" value="FAD/NAD-linked_Rdtase_dimer_sf"/>
</dbReference>
<sequence length="312" mass="34538">MTPTTVHIKGDNDLSHLILERLKHLDSLARTVIYSPSRHHHLPQKLFPATLAGLINLKDHITPPQWYAARNAAWSPLSETPENTDEPLIDCTQAGVRIKLQMDSRPDSTYTIRTAADIETVIPWFRISPAFLVENLSASSLQLAFVLAKAGKRIFIPAHPTPIIHPDADSDAQALIRKIACEYGIELTEKTDIYPRLSVEEDSQRYLITGPVKACDAILKLLAPVNQGNELCIVNLGNSSAHYLLPPHGKPGGETIMVSSTPDNILRKIWINNNRITGFILIGDISGSDTLAALCRNQTDIRQIRDHLLHSA</sequence>
<comment type="caution">
    <text evidence="1">The sequence shown here is derived from an EMBL/GenBank/DDBJ whole genome shotgun (WGS) entry which is preliminary data.</text>
</comment>
<evidence type="ECO:0000313" key="2">
    <source>
        <dbReference type="Proteomes" id="UP000714380"/>
    </source>
</evidence>
<organism evidence="1 2">
    <name type="scientific">Thalassolituus marinus</name>
    <dbReference type="NCBI Taxonomy" id="671053"/>
    <lineage>
        <taxon>Bacteria</taxon>
        <taxon>Pseudomonadati</taxon>
        <taxon>Pseudomonadota</taxon>
        <taxon>Gammaproteobacteria</taxon>
        <taxon>Oceanospirillales</taxon>
        <taxon>Oceanospirillaceae</taxon>
        <taxon>Thalassolituus</taxon>
    </lineage>
</organism>
<protein>
    <submittedName>
        <fullName evidence="1">Uncharacterized protein</fullName>
    </submittedName>
</protein>
<name>A0ABS7ZPW4_9GAMM</name>
<dbReference type="EMBL" id="JAEDAH010000043">
    <property type="protein sequence ID" value="MCA6063754.1"/>
    <property type="molecule type" value="Genomic_DNA"/>
</dbReference>
<evidence type="ECO:0000313" key="1">
    <source>
        <dbReference type="EMBL" id="MCA6063754.1"/>
    </source>
</evidence>
<keyword evidence="2" id="KW-1185">Reference proteome</keyword>
<accession>A0ABS7ZPW4</accession>
<reference evidence="1 2" key="1">
    <citation type="submission" date="2020-12" db="EMBL/GenBank/DDBJ databases">
        <title>Novel Thalassolituus-related marine hydrocarbonoclastic bacteria mediated algae-derived hydrocarbons mineralization in twilight zone of the northern South China Sea.</title>
        <authorList>
            <person name="Dong C."/>
        </authorList>
    </citation>
    <scope>NUCLEOTIDE SEQUENCE [LARGE SCALE GENOMIC DNA]</scope>
    <source>
        <strain evidence="1 2">IMCC1826</strain>
    </source>
</reference>